<name>A0ABR7M3G2_9BACT</name>
<dbReference type="EMBL" id="MBUA01000001">
    <property type="protein sequence ID" value="MBC6489545.1"/>
    <property type="molecule type" value="Genomic_DNA"/>
</dbReference>
<dbReference type="InterPro" id="IPR029058">
    <property type="entry name" value="AB_hydrolase_fold"/>
</dbReference>
<evidence type="ECO:0000256" key="3">
    <source>
        <dbReference type="PIRNR" id="PIRNR005539"/>
    </source>
</evidence>
<dbReference type="Gene3D" id="3.40.50.1820">
    <property type="entry name" value="alpha/beta hydrolase"/>
    <property type="match status" value="1"/>
</dbReference>
<evidence type="ECO:0000313" key="6">
    <source>
        <dbReference type="Proteomes" id="UP000765802"/>
    </source>
</evidence>
<feature type="domain" description="AB hydrolase-1" evidence="4">
    <location>
        <begin position="27"/>
        <end position="270"/>
    </location>
</feature>
<dbReference type="NCBIfam" id="TIGR01250">
    <property type="entry name" value="pro_imino_pep_2"/>
    <property type="match status" value="1"/>
</dbReference>
<dbReference type="PIRSF" id="PIRSF005539">
    <property type="entry name" value="Pept_S33_TRI_F1"/>
    <property type="match status" value="1"/>
</dbReference>
<dbReference type="PRINTS" id="PR00793">
    <property type="entry name" value="PROAMNOPTASE"/>
</dbReference>
<dbReference type="Pfam" id="PF00561">
    <property type="entry name" value="Abhydrolase_1"/>
    <property type="match status" value="1"/>
</dbReference>
<proteinExistence type="inferred from homology"/>
<keyword evidence="2 3" id="KW-0378">Hydrolase</keyword>
<reference evidence="5 6" key="1">
    <citation type="submission" date="2016-07" db="EMBL/GenBank/DDBJ databases">
        <title>Genome analysis of Flavihumibacter stibioxidans YS-17.</title>
        <authorList>
            <person name="Shi K."/>
            <person name="Han Y."/>
            <person name="Wang G."/>
        </authorList>
    </citation>
    <scope>NUCLEOTIDE SEQUENCE [LARGE SCALE GENOMIC DNA]</scope>
    <source>
        <strain evidence="5 6">YS-17</strain>
    </source>
</reference>
<dbReference type="SUPFAM" id="SSF53474">
    <property type="entry name" value="alpha/beta-Hydrolases"/>
    <property type="match status" value="1"/>
</dbReference>
<evidence type="ECO:0000259" key="4">
    <source>
        <dbReference type="Pfam" id="PF00561"/>
    </source>
</evidence>
<comment type="caution">
    <text evidence="5">The sequence shown here is derived from an EMBL/GenBank/DDBJ whole genome shotgun (WGS) entry which is preliminary data.</text>
</comment>
<comment type="similarity">
    <text evidence="1 3">Belongs to the peptidase S33 family.</text>
</comment>
<evidence type="ECO:0000313" key="5">
    <source>
        <dbReference type="EMBL" id="MBC6489545.1"/>
    </source>
</evidence>
<keyword evidence="6" id="KW-1185">Reference proteome</keyword>
<accession>A0ABR7M3G2</accession>
<evidence type="ECO:0000256" key="1">
    <source>
        <dbReference type="ARBA" id="ARBA00010088"/>
    </source>
</evidence>
<gene>
    <name evidence="5" type="ORF">BC349_01085</name>
</gene>
<dbReference type="Proteomes" id="UP000765802">
    <property type="component" value="Unassembled WGS sequence"/>
</dbReference>
<sequence>MRRGEGYVQVEGGRIWYKVVGKGKGTPLLLIHGGPGSRSCSGMAEYSLLADERPVIFYDQLGSGKSDRPTDTSLWRVSRFANEIDHLRKALGLKKLHILGHSWGGAVLVEYMVTKKPKGVASAIFSSPLLSTPAWMNDARILVNQLPASIRDTIFKYEALKDYQAPSYLVATDSFYARHLSVKQWPPAPSAECDGVPGFNAEVYNYMWGPTEFTATGTLVNFDRTDRLHEIKQPVLFVTGEFDEARPETISHFHQLVPHSKLEIIKNAGHRTARDQTVSYISVLRQFMQSVQK</sequence>
<dbReference type="PRINTS" id="PR00111">
    <property type="entry name" value="ABHYDROLASE"/>
</dbReference>
<dbReference type="InterPro" id="IPR000073">
    <property type="entry name" value="AB_hydrolase_1"/>
</dbReference>
<dbReference type="PANTHER" id="PTHR43433">
    <property type="entry name" value="HYDROLASE, ALPHA/BETA FOLD FAMILY PROTEIN"/>
    <property type="match status" value="1"/>
</dbReference>
<dbReference type="InterPro" id="IPR002410">
    <property type="entry name" value="Peptidase_S33"/>
</dbReference>
<dbReference type="PANTHER" id="PTHR43433:SF5">
    <property type="entry name" value="AB HYDROLASE-1 DOMAIN-CONTAINING PROTEIN"/>
    <property type="match status" value="1"/>
</dbReference>
<dbReference type="InterPro" id="IPR005945">
    <property type="entry name" value="Pro_imino_pep"/>
</dbReference>
<organism evidence="5 6">
    <name type="scientific">Flavihumibacter stibioxidans</name>
    <dbReference type="NCBI Taxonomy" id="1834163"/>
    <lineage>
        <taxon>Bacteria</taxon>
        <taxon>Pseudomonadati</taxon>
        <taxon>Bacteroidota</taxon>
        <taxon>Chitinophagia</taxon>
        <taxon>Chitinophagales</taxon>
        <taxon>Chitinophagaceae</taxon>
        <taxon>Flavihumibacter</taxon>
    </lineage>
</organism>
<evidence type="ECO:0000256" key="2">
    <source>
        <dbReference type="ARBA" id="ARBA00022801"/>
    </source>
</evidence>
<dbReference type="InterPro" id="IPR050471">
    <property type="entry name" value="AB_hydrolase"/>
</dbReference>
<protein>
    <recommendedName>
        <fullName evidence="4">AB hydrolase-1 domain-containing protein</fullName>
    </recommendedName>
</protein>